<dbReference type="EMBL" id="JAAKZV010000070">
    <property type="protein sequence ID" value="NGN65727.1"/>
    <property type="molecule type" value="Genomic_DNA"/>
</dbReference>
<evidence type="ECO:0000313" key="3">
    <source>
        <dbReference type="EMBL" id="NGN65727.1"/>
    </source>
</evidence>
<dbReference type="RefSeq" id="WP_165238437.1">
    <property type="nucleotide sequence ID" value="NZ_JAAKZV010000070.1"/>
</dbReference>
<sequence length="139" mass="14543">MPHREKGSPLGHPAAVGAAVVVLAAVAAFVVEPEGSKPAAAKPATAAGQGAQPRPGEVPDVRKGTHGDAVAQLKRAGATIINTTSAVRDPKVQRMPKTDIDDWRVCFQSPSPGAKVGDRFEIRLYAVPEGYDCPRRNEG</sequence>
<dbReference type="Gene3D" id="3.30.10.20">
    <property type="match status" value="1"/>
</dbReference>
<organism evidence="3 4">
    <name type="scientific">Streptomyces coryli</name>
    <dbReference type="NCBI Taxonomy" id="1128680"/>
    <lineage>
        <taxon>Bacteria</taxon>
        <taxon>Bacillati</taxon>
        <taxon>Actinomycetota</taxon>
        <taxon>Actinomycetes</taxon>
        <taxon>Kitasatosporales</taxon>
        <taxon>Streptomycetaceae</taxon>
        <taxon>Streptomyces</taxon>
    </lineage>
</organism>
<dbReference type="Proteomes" id="UP000481583">
    <property type="component" value="Unassembled WGS sequence"/>
</dbReference>
<feature type="compositionally biased region" description="Low complexity" evidence="1">
    <location>
        <begin position="35"/>
        <end position="52"/>
    </location>
</feature>
<evidence type="ECO:0000256" key="2">
    <source>
        <dbReference type="SAM" id="Phobius"/>
    </source>
</evidence>
<feature type="region of interest" description="Disordered" evidence="1">
    <location>
        <begin position="35"/>
        <end position="64"/>
    </location>
</feature>
<name>A0A6G4U357_9ACTN</name>
<comment type="caution">
    <text evidence="3">The sequence shown here is derived from an EMBL/GenBank/DDBJ whole genome shotgun (WGS) entry which is preliminary data.</text>
</comment>
<evidence type="ECO:0000313" key="4">
    <source>
        <dbReference type="Proteomes" id="UP000481583"/>
    </source>
</evidence>
<feature type="transmembrane region" description="Helical" evidence="2">
    <location>
        <begin position="12"/>
        <end position="31"/>
    </location>
</feature>
<dbReference type="InterPro" id="IPR005543">
    <property type="entry name" value="PASTA_dom"/>
</dbReference>
<keyword evidence="4" id="KW-1185">Reference proteome</keyword>
<keyword evidence="2" id="KW-0472">Membrane</keyword>
<gene>
    <name evidence="3" type="ORF">G5C51_17700</name>
</gene>
<keyword evidence="2" id="KW-1133">Transmembrane helix</keyword>
<proteinExistence type="predicted"/>
<reference evidence="3 4" key="1">
    <citation type="submission" date="2020-02" db="EMBL/GenBank/DDBJ databases">
        <title>Whole-genome analyses of novel actinobacteria.</title>
        <authorList>
            <person name="Sahin N."/>
        </authorList>
    </citation>
    <scope>NUCLEOTIDE SEQUENCE [LARGE SCALE GENOMIC DNA]</scope>
    <source>
        <strain evidence="3 4">A7024</strain>
    </source>
</reference>
<evidence type="ECO:0000256" key="1">
    <source>
        <dbReference type="SAM" id="MobiDB-lite"/>
    </source>
</evidence>
<dbReference type="AlphaFoldDB" id="A0A6G4U357"/>
<protein>
    <recommendedName>
        <fullName evidence="5">PASTA domain-containing protein</fullName>
    </recommendedName>
</protein>
<keyword evidence="2" id="KW-0812">Transmembrane</keyword>
<evidence type="ECO:0008006" key="5">
    <source>
        <dbReference type="Google" id="ProtNLM"/>
    </source>
</evidence>
<accession>A0A6G4U357</accession>
<dbReference type="CDD" id="cd06577">
    <property type="entry name" value="PASTA_pknB"/>
    <property type="match status" value="1"/>
</dbReference>